<dbReference type="InterPro" id="IPR054254">
    <property type="entry name" value="DUF6985"/>
</dbReference>
<evidence type="ECO:0000313" key="3">
    <source>
        <dbReference type="Proteomes" id="UP001596513"/>
    </source>
</evidence>
<evidence type="ECO:0000313" key="2">
    <source>
        <dbReference type="EMBL" id="MFC7668884.1"/>
    </source>
</evidence>
<comment type="caution">
    <text evidence="2">The sequence shown here is derived from an EMBL/GenBank/DDBJ whole genome shotgun (WGS) entry which is preliminary data.</text>
</comment>
<organism evidence="2 3">
    <name type="scientific">Hymenobacter humi</name>
    <dbReference type="NCBI Taxonomy" id="1411620"/>
    <lineage>
        <taxon>Bacteria</taxon>
        <taxon>Pseudomonadati</taxon>
        <taxon>Bacteroidota</taxon>
        <taxon>Cytophagia</taxon>
        <taxon>Cytophagales</taxon>
        <taxon>Hymenobacteraceae</taxon>
        <taxon>Hymenobacter</taxon>
    </lineage>
</organism>
<accession>A0ABW2U7K7</accession>
<evidence type="ECO:0000259" key="1">
    <source>
        <dbReference type="Pfam" id="PF22481"/>
    </source>
</evidence>
<name>A0ABW2U7K7_9BACT</name>
<gene>
    <name evidence="2" type="ORF">ACFQT0_17080</name>
</gene>
<dbReference type="Proteomes" id="UP001596513">
    <property type="component" value="Unassembled WGS sequence"/>
</dbReference>
<protein>
    <submittedName>
        <fullName evidence="2">DUF6985 domain-containing protein</fullName>
    </submittedName>
</protein>
<dbReference type="Pfam" id="PF22481">
    <property type="entry name" value="DUF6985"/>
    <property type="match status" value="1"/>
</dbReference>
<proteinExistence type="predicted"/>
<keyword evidence="3" id="KW-1185">Reference proteome</keyword>
<dbReference type="EMBL" id="JBHTEK010000001">
    <property type="protein sequence ID" value="MFC7668884.1"/>
    <property type="molecule type" value="Genomic_DNA"/>
</dbReference>
<dbReference type="RefSeq" id="WP_380204420.1">
    <property type="nucleotide sequence ID" value="NZ_JBHTEK010000001.1"/>
</dbReference>
<reference evidence="3" key="1">
    <citation type="journal article" date="2019" name="Int. J. Syst. Evol. Microbiol.">
        <title>The Global Catalogue of Microorganisms (GCM) 10K type strain sequencing project: providing services to taxonomists for standard genome sequencing and annotation.</title>
        <authorList>
            <consortium name="The Broad Institute Genomics Platform"/>
            <consortium name="The Broad Institute Genome Sequencing Center for Infectious Disease"/>
            <person name="Wu L."/>
            <person name="Ma J."/>
        </authorList>
    </citation>
    <scope>NUCLEOTIDE SEQUENCE [LARGE SCALE GENOMIC DNA]</scope>
    <source>
        <strain evidence="3">JCM 19635</strain>
    </source>
</reference>
<sequence>MESECEWEVEHGLQLVFRQGRMLTRVSQYDGHLTESQAEDIPEEQDALMMQYYAKFGRSSNQHT</sequence>
<feature type="domain" description="DUF6985" evidence="1">
    <location>
        <begin position="1"/>
        <end position="33"/>
    </location>
</feature>